<accession>W7IYF2</accession>
<organism evidence="2 3">
    <name type="scientific">Actinokineospora spheciospongiae</name>
    <dbReference type="NCBI Taxonomy" id="909613"/>
    <lineage>
        <taxon>Bacteria</taxon>
        <taxon>Bacillati</taxon>
        <taxon>Actinomycetota</taxon>
        <taxon>Actinomycetes</taxon>
        <taxon>Pseudonocardiales</taxon>
        <taxon>Pseudonocardiaceae</taxon>
        <taxon>Actinokineospora</taxon>
    </lineage>
</organism>
<comment type="caution">
    <text evidence="2">The sequence shown here is derived from an EMBL/GenBank/DDBJ whole genome shotgun (WGS) entry which is preliminary data.</text>
</comment>
<protein>
    <submittedName>
        <fullName evidence="2">Uncharacterized protein</fullName>
    </submittedName>
</protein>
<reference evidence="2 3" key="1">
    <citation type="journal article" date="2014" name="Genome Announc.">
        <title>Draft Genome Sequence of the Antitrypanosomally Active Sponge-Associated Bacterium Actinokineospora sp. Strain EG49.</title>
        <authorList>
            <person name="Harjes J."/>
            <person name="Ryu T."/>
            <person name="Abdelmohsen U.R."/>
            <person name="Moitinho-Silva L."/>
            <person name="Horn H."/>
            <person name="Ravasi T."/>
            <person name="Hentschel U."/>
        </authorList>
    </citation>
    <scope>NUCLEOTIDE SEQUENCE [LARGE SCALE GENOMIC DNA]</scope>
    <source>
        <strain evidence="2 3">EG49</strain>
    </source>
</reference>
<evidence type="ECO:0000313" key="2">
    <source>
        <dbReference type="EMBL" id="EWC61902.1"/>
    </source>
</evidence>
<feature type="region of interest" description="Disordered" evidence="1">
    <location>
        <begin position="1"/>
        <end position="28"/>
    </location>
</feature>
<evidence type="ECO:0000256" key="1">
    <source>
        <dbReference type="SAM" id="MobiDB-lite"/>
    </source>
</evidence>
<dbReference type="Proteomes" id="UP000019277">
    <property type="component" value="Unassembled WGS sequence"/>
</dbReference>
<name>W7IYF2_9PSEU</name>
<sequence length="43" mass="4536">MVQLGESDSDEAGGTQITRTPVDPTLPQFDLAAVVDEAEDETS</sequence>
<dbReference type="AlphaFoldDB" id="W7IYF2"/>
<proteinExistence type="predicted"/>
<evidence type="ECO:0000313" key="3">
    <source>
        <dbReference type="Proteomes" id="UP000019277"/>
    </source>
</evidence>
<gene>
    <name evidence="2" type="ORF">UO65_2835</name>
</gene>
<keyword evidence="3" id="KW-1185">Reference proteome</keyword>
<dbReference type="EMBL" id="AYXG01000100">
    <property type="protein sequence ID" value="EWC61902.1"/>
    <property type="molecule type" value="Genomic_DNA"/>
</dbReference>